<dbReference type="Gene3D" id="3.80.10.10">
    <property type="entry name" value="Ribonuclease Inhibitor"/>
    <property type="match status" value="1"/>
</dbReference>
<sequence length="322" mass="37306">MKIFKVNYESIDETIDNLREYDAIDFSECELPFDEWRIKKIVSKLPDNIKSISFRELNLANNQDFLTNIFTKIPNHVTDIDISDNRLSNLSVDEVCQIFCVHIPQHVTNVRMYDVFLNLSTEKCITILNQFPEHFQRLSFPYINVRKSEQVEKFLNIIQQLSENIYHLGITHLWGVNSSNEYEFLNKVLGVLPEQIAHFDISGNMLHDYDGLSDVLANVPETVFSIDLSDNMLHKFACRKSGQDLSSLLRHLHCGIDSIKVSKMTSFFPRYKVAQRDLACRHSLQELCKHTIWQSGISVTEGHLPKTVHEEVTDYEPILSTI</sequence>
<dbReference type="Proteomes" id="UP000295517">
    <property type="component" value="Chromosome"/>
</dbReference>
<accession>A0AAX1EHW4</accession>
<dbReference type="EMBL" id="CP038254">
    <property type="protein sequence ID" value="QBR84741.1"/>
    <property type="molecule type" value="Genomic_DNA"/>
</dbReference>
<organism evidence="1 2">
    <name type="scientific">Legionella israelensis</name>
    <dbReference type="NCBI Taxonomy" id="454"/>
    <lineage>
        <taxon>Bacteria</taxon>
        <taxon>Pseudomonadati</taxon>
        <taxon>Pseudomonadota</taxon>
        <taxon>Gammaproteobacteria</taxon>
        <taxon>Legionellales</taxon>
        <taxon>Legionellaceae</taxon>
        <taxon>Legionella</taxon>
    </lineage>
</organism>
<reference evidence="1 2" key="1">
    <citation type="submission" date="2019-03" db="EMBL/GenBank/DDBJ databases">
        <title>Diverse conjugative elements silence natural transformation in Legionella species.</title>
        <authorList>
            <person name="Durieux I."/>
            <person name="Ginevra C."/>
            <person name="Attaiech L."/>
            <person name="Picq K."/>
            <person name="Juan P.A."/>
            <person name="Jarraud S."/>
            <person name="Charpentier X."/>
        </authorList>
    </citation>
    <scope>NUCLEOTIDE SEQUENCE [LARGE SCALE GENOMIC DNA]</scope>
    <source>
        <strain evidence="1 2">HL-0427-4011</strain>
    </source>
</reference>
<name>A0AAX1EHW4_9GAMM</name>
<evidence type="ECO:0000313" key="1">
    <source>
        <dbReference type="EMBL" id="QBR84741.1"/>
    </source>
</evidence>
<evidence type="ECO:0000313" key="2">
    <source>
        <dbReference type="Proteomes" id="UP000295517"/>
    </source>
</evidence>
<dbReference type="RefSeq" id="WP_135060925.1">
    <property type="nucleotide sequence ID" value="NZ_CP038254.1"/>
</dbReference>
<evidence type="ECO:0008006" key="3">
    <source>
        <dbReference type="Google" id="ProtNLM"/>
    </source>
</evidence>
<proteinExistence type="predicted"/>
<dbReference type="InterPro" id="IPR032675">
    <property type="entry name" value="LRR_dom_sf"/>
</dbReference>
<dbReference type="SUPFAM" id="SSF52047">
    <property type="entry name" value="RNI-like"/>
    <property type="match status" value="1"/>
</dbReference>
<gene>
    <name evidence="1" type="ORF">E3983_10465</name>
</gene>
<dbReference type="AlphaFoldDB" id="A0AAX1EHW4"/>
<protein>
    <recommendedName>
        <fullName evidence="3">Leucine-rich repeat-containing protein</fullName>
    </recommendedName>
</protein>